<gene>
    <name evidence="1" type="ORF">GCM10010430_27550</name>
</gene>
<dbReference type="Proteomes" id="UP001500305">
    <property type="component" value="Unassembled WGS sequence"/>
</dbReference>
<evidence type="ECO:0000313" key="2">
    <source>
        <dbReference type="Proteomes" id="UP001500305"/>
    </source>
</evidence>
<evidence type="ECO:0000313" key="1">
    <source>
        <dbReference type="EMBL" id="GAA2244263.1"/>
    </source>
</evidence>
<accession>A0ABN3DZV0</accession>
<organism evidence="1 2">
    <name type="scientific">Kitasatospora cystarginea</name>
    <dbReference type="NCBI Taxonomy" id="58350"/>
    <lineage>
        <taxon>Bacteria</taxon>
        <taxon>Bacillati</taxon>
        <taxon>Actinomycetota</taxon>
        <taxon>Actinomycetes</taxon>
        <taxon>Kitasatosporales</taxon>
        <taxon>Streptomycetaceae</taxon>
        <taxon>Kitasatospora</taxon>
    </lineage>
</organism>
<name>A0ABN3DZV0_9ACTN</name>
<comment type="caution">
    <text evidence="1">The sequence shown here is derived from an EMBL/GenBank/DDBJ whole genome shotgun (WGS) entry which is preliminary data.</text>
</comment>
<protein>
    <recommendedName>
        <fullName evidence="3">ATP synthase subunit E</fullName>
    </recommendedName>
</protein>
<keyword evidence="2" id="KW-1185">Reference proteome</keyword>
<dbReference type="RefSeq" id="WP_344636623.1">
    <property type="nucleotide sequence ID" value="NZ_BAAATR010000010.1"/>
</dbReference>
<sequence length="170" mass="18102">MIAAPGTDALEPVRAELLRVARADAEALLAAARRDAAEAVAVARAKAETIVESARSEGTAEGEKAKSEELARARRQAGAAELAVRGEAYAQLRRRVTERLRERYETDPAIGEGLRARARRLLGPDAQLTEHPEGGVVASVPGRRVDLGLPALAARALDRVSVEAETLWAP</sequence>
<dbReference type="EMBL" id="BAAATR010000010">
    <property type="protein sequence ID" value="GAA2244263.1"/>
    <property type="molecule type" value="Genomic_DNA"/>
</dbReference>
<reference evidence="1 2" key="1">
    <citation type="journal article" date="2019" name="Int. J. Syst. Evol. Microbiol.">
        <title>The Global Catalogue of Microorganisms (GCM) 10K type strain sequencing project: providing services to taxonomists for standard genome sequencing and annotation.</title>
        <authorList>
            <consortium name="The Broad Institute Genomics Platform"/>
            <consortium name="The Broad Institute Genome Sequencing Center for Infectious Disease"/>
            <person name="Wu L."/>
            <person name="Ma J."/>
        </authorList>
    </citation>
    <scope>NUCLEOTIDE SEQUENCE [LARGE SCALE GENOMIC DNA]</scope>
    <source>
        <strain evidence="1 2">JCM 7356</strain>
    </source>
</reference>
<proteinExistence type="predicted"/>
<evidence type="ECO:0008006" key="3">
    <source>
        <dbReference type="Google" id="ProtNLM"/>
    </source>
</evidence>